<sequence length="409" mass="47147">MRTNTSLSFLILLVLLFSVKTSFGQYGIRADGVVYVKNREAPIKGAIKFTDHYTKVSILKENEQFTTLSISQIDSVKTEGKYLFVVKEYKENPILLEASVIAPVSLFYSRKLQLFFYSKGKEVTLIPKEKLRGYLLVFFPDFSYTPKLRSASYQKVKYKEEYLAQLVTTYNEEIYPKYYPKVYPLSGQKLKVSVSPYLGIVTSAHSLTYSYKTDVLHFDINAQPQFGINAEFEGRSRTSFGVDVFWSKVYGEIPYKLGVPYTSMDEKYQYNNVGKFDISGIGIDTKFKYALSDLNHTKHQLKIFMGPSFFVPMGGKITAYTTIPRYVAPDVIYKPQLYREDEKPNLNVFYGFNIGIDSRWKMTSKYDLHVEAKAKYLQMPQFDTRLIGAAISFQTSTFQLDLAMFLSRR</sequence>
<accession>A0ABT6YG50</accession>
<dbReference type="EMBL" id="JASHIF010000033">
    <property type="protein sequence ID" value="MDI9862565.1"/>
    <property type="molecule type" value="Genomic_DNA"/>
</dbReference>
<proteinExistence type="predicted"/>
<protein>
    <recommendedName>
        <fullName evidence="3">Outer membrane protein beta-barrel domain-containing protein</fullName>
    </recommendedName>
</protein>
<name>A0ABT6YG50_9BACT</name>
<keyword evidence="2" id="KW-1185">Reference proteome</keyword>
<organism evidence="1 2">
    <name type="scientific">Flectobacillus roseus</name>
    <dbReference type="NCBI Taxonomy" id="502259"/>
    <lineage>
        <taxon>Bacteria</taxon>
        <taxon>Pseudomonadati</taxon>
        <taxon>Bacteroidota</taxon>
        <taxon>Cytophagia</taxon>
        <taxon>Cytophagales</taxon>
        <taxon>Flectobacillaceae</taxon>
        <taxon>Flectobacillus</taxon>
    </lineage>
</organism>
<comment type="caution">
    <text evidence="1">The sequence shown here is derived from an EMBL/GenBank/DDBJ whole genome shotgun (WGS) entry which is preliminary data.</text>
</comment>
<evidence type="ECO:0000313" key="1">
    <source>
        <dbReference type="EMBL" id="MDI9862565.1"/>
    </source>
</evidence>
<reference evidence="1 2" key="1">
    <citation type="submission" date="2023-05" db="EMBL/GenBank/DDBJ databases">
        <title>Novel species of genus Flectobacillus isolated from stream in China.</title>
        <authorList>
            <person name="Lu H."/>
        </authorList>
    </citation>
    <scope>NUCLEOTIDE SEQUENCE [LARGE SCALE GENOMIC DNA]</scope>
    <source>
        <strain evidence="1 2">KCTC 42575</strain>
    </source>
</reference>
<gene>
    <name evidence="1" type="ORF">QM524_25290</name>
</gene>
<dbReference type="Proteomes" id="UP001236507">
    <property type="component" value="Unassembled WGS sequence"/>
</dbReference>
<dbReference type="RefSeq" id="WP_283346802.1">
    <property type="nucleotide sequence ID" value="NZ_JASHIF010000033.1"/>
</dbReference>
<evidence type="ECO:0008006" key="3">
    <source>
        <dbReference type="Google" id="ProtNLM"/>
    </source>
</evidence>
<evidence type="ECO:0000313" key="2">
    <source>
        <dbReference type="Proteomes" id="UP001236507"/>
    </source>
</evidence>